<dbReference type="EMBL" id="UINC01045648">
    <property type="protein sequence ID" value="SVB52652.1"/>
    <property type="molecule type" value="Genomic_DNA"/>
</dbReference>
<protein>
    <submittedName>
        <fullName evidence="1">Uncharacterized protein</fullName>
    </submittedName>
</protein>
<gene>
    <name evidence="1" type="ORF">METZ01_LOCUS205506</name>
</gene>
<proteinExistence type="predicted"/>
<evidence type="ECO:0000313" key="1">
    <source>
        <dbReference type="EMBL" id="SVB52652.1"/>
    </source>
</evidence>
<dbReference type="AlphaFoldDB" id="A0A382EQP0"/>
<name>A0A382EQP0_9ZZZZ</name>
<accession>A0A382EQP0</accession>
<reference evidence="1" key="1">
    <citation type="submission" date="2018-05" db="EMBL/GenBank/DDBJ databases">
        <authorList>
            <person name="Lanie J.A."/>
            <person name="Ng W.-L."/>
            <person name="Kazmierczak K.M."/>
            <person name="Andrzejewski T.M."/>
            <person name="Davidsen T.M."/>
            <person name="Wayne K.J."/>
            <person name="Tettelin H."/>
            <person name="Glass J.I."/>
            <person name="Rusch D."/>
            <person name="Podicherti R."/>
            <person name="Tsui H.-C.T."/>
            <person name="Winkler M.E."/>
        </authorList>
    </citation>
    <scope>NUCLEOTIDE SEQUENCE</scope>
</reference>
<organism evidence="1">
    <name type="scientific">marine metagenome</name>
    <dbReference type="NCBI Taxonomy" id="408172"/>
    <lineage>
        <taxon>unclassified sequences</taxon>
        <taxon>metagenomes</taxon>
        <taxon>ecological metagenomes</taxon>
    </lineage>
</organism>
<sequence>MDMSIIAWIFLLGAIGYGIYSWTSDQSSIQNSEEILSDEEE</sequence>